<dbReference type="EMBL" id="UYYB01013864">
    <property type="protein sequence ID" value="VDM69875.1"/>
    <property type="molecule type" value="Genomic_DNA"/>
</dbReference>
<dbReference type="OrthoDB" id="5789327at2759"/>
<evidence type="ECO:0000313" key="2">
    <source>
        <dbReference type="Proteomes" id="UP000270094"/>
    </source>
</evidence>
<gene>
    <name evidence="1" type="ORF">SVUK_LOCUS4873</name>
</gene>
<reference evidence="1 2" key="1">
    <citation type="submission" date="2018-11" db="EMBL/GenBank/DDBJ databases">
        <authorList>
            <consortium name="Pathogen Informatics"/>
        </authorList>
    </citation>
    <scope>NUCLEOTIDE SEQUENCE [LARGE SCALE GENOMIC DNA]</scope>
</reference>
<name>A0A3P7KFD8_STRVU</name>
<keyword evidence="2" id="KW-1185">Reference proteome</keyword>
<organism evidence="1 2">
    <name type="scientific">Strongylus vulgaris</name>
    <name type="common">Blood worm</name>
    <dbReference type="NCBI Taxonomy" id="40348"/>
    <lineage>
        <taxon>Eukaryota</taxon>
        <taxon>Metazoa</taxon>
        <taxon>Ecdysozoa</taxon>
        <taxon>Nematoda</taxon>
        <taxon>Chromadorea</taxon>
        <taxon>Rhabditida</taxon>
        <taxon>Rhabditina</taxon>
        <taxon>Rhabditomorpha</taxon>
        <taxon>Strongyloidea</taxon>
        <taxon>Strongylidae</taxon>
        <taxon>Strongylus</taxon>
    </lineage>
</organism>
<dbReference type="Proteomes" id="UP000270094">
    <property type="component" value="Unassembled WGS sequence"/>
</dbReference>
<sequence>MSLRPTVVEITHPRNPLKDLITALKSIEDDKVEEFFARLKLLSLDRADITVDDLIFLLQKLKLLEGFSFSELEFSKKEWIRLLPEFQRLNIRAMEISRDILDPVLDKMNVELVKLATFPGLKVNSLKSCSATFVTVSTLVIQELDYTDDRDAEDLISCIETKFS</sequence>
<accession>A0A3P7KFD8</accession>
<evidence type="ECO:0000313" key="1">
    <source>
        <dbReference type="EMBL" id="VDM69875.1"/>
    </source>
</evidence>
<dbReference type="AlphaFoldDB" id="A0A3P7KFD8"/>
<protein>
    <submittedName>
        <fullName evidence="1">Uncharacterized protein</fullName>
    </submittedName>
</protein>
<proteinExistence type="predicted"/>